<dbReference type="PaxDb" id="4113-PGSC0003DMT400094568"/>
<reference evidence="1" key="2">
    <citation type="submission" date="2015-06" db="UniProtKB">
        <authorList>
            <consortium name="EnsemblPlants"/>
        </authorList>
    </citation>
    <scope>IDENTIFICATION</scope>
    <source>
        <strain evidence="1">DM1-3 516 R44</strain>
    </source>
</reference>
<name>M1DUE4_SOLTU</name>
<dbReference type="Gramene" id="PGSC0003DMT400094568">
    <property type="protein sequence ID" value="PGSC0003DMT400094568"/>
    <property type="gene ID" value="PGSC0003DMG400044139"/>
</dbReference>
<dbReference type="Proteomes" id="UP000011115">
    <property type="component" value="Unassembled WGS sequence"/>
</dbReference>
<dbReference type="HOGENOM" id="CLU_2175536_0_0_1"/>
<reference evidence="2" key="1">
    <citation type="journal article" date="2011" name="Nature">
        <title>Genome sequence and analysis of the tuber crop potato.</title>
        <authorList>
            <consortium name="The Potato Genome Sequencing Consortium"/>
        </authorList>
    </citation>
    <scope>NUCLEOTIDE SEQUENCE [LARGE SCALE GENOMIC DNA]</scope>
    <source>
        <strain evidence="2">cv. DM1-3 516 R44</strain>
    </source>
</reference>
<dbReference type="AlphaFoldDB" id="M1DUE4"/>
<organism evidence="1 2">
    <name type="scientific">Solanum tuberosum</name>
    <name type="common">Potato</name>
    <dbReference type="NCBI Taxonomy" id="4113"/>
    <lineage>
        <taxon>Eukaryota</taxon>
        <taxon>Viridiplantae</taxon>
        <taxon>Streptophyta</taxon>
        <taxon>Embryophyta</taxon>
        <taxon>Tracheophyta</taxon>
        <taxon>Spermatophyta</taxon>
        <taxon>Magnoliopsida</taxon>
        <taxon>eudicotyledons</taxon>
        <taxon>Gunneridae</taxon>
        <taxon>Pentapetalae</taxon>
        <taxon>asterids</taxon>
        <taxon>lamiids</taxon>
        <taxon>Solanales</taxon>
        <taxon>Solanaceae</taxon>
        <taxon>Solanoideae</taxon>
        <taxon>Solaneae</taxon>
        <taxon>Solanum</taxon>
    </lineage>
</organism>
<proteinExistence type="predicted"/>
<sequence>MCDCLGPIDEVSRTSPTVRRLTDIPSSRLHFSLLLGPTTVNLGDPNRDRQVIPRVALSPFISPISTCLDLHKHFWRPGYPTLKPSATRRIELLLVEVSPNLASSFCNFRQ</sequence>
<evidence type="ECO:0000313" key="1">
    <source>
        <dbReference type="EnsemblPlants" id="PGSC0003DMT400094568"/>
    </source>
</evidence>
<dbReference type="EnsemblPlants" id="PGSC0003DMT400094568">
    <property type="protein sequence ID" value="PGSC0003DMT400094568"/>
    <property type="gene ID" value="PGSC0003DMG400044139"/>
</dbReference>
<evidence type="ECO:0000313" key="2">
    <source>
        <dbReference type="Proteomes" id="UP000011115"/>
    </source>
</evidence>
<keyword evidence="2" id="KW-1185">Reference proteome</keyword>
<accession>M1DUE4</accession>
<protein>
    <submittedName>
        <fullName evidence="1">Uncharacterized protein</fullName>
    </submittedName>
</protein>
<dbReference type="InParanoid" id="M1DUE4"/>